<protein>
    <submittedName>
        <fullName evidence="1">CLUMA_CG020940, isoform A</fullName>
    </submittedName>
</protein>
<evidence type="ECO:0000313" key="1">
    <source>
        <dbReference type="EMBL" id="CRL08115.1"/>
    </source>
</evidence>
<dbReference type="Proteomes" id="UP000183832">
    <property type="component" value="Unassembled WGS sequence"/>
</dbReference>
<keyword evidence="2" id="KW-1185">Reference proteome</keyword>
<accession>A0A1J1J6T9</accession>
<dbReference type="AlphaFoldDB" id="A0A1J1J6T9"/>
<organism evidence="1 2">
    <name type="scientific">Clunio marinus</name>
    <dbReference type="NCBI Taxonomy" id="568069"/>
    <lineage>
        <taxon>Eukaryota</taxon>
        <taxon>Metazoa</taxon>
        <taxon>Ecdysozoa</taxon>
        <taxon>Arthropoda</taxon>
        <taxon>Hexapoda</taxon>
        <taxon>Insecta</taxon>
        <taxon>Pterygota</taxon>
        <taxon>Neoptera</taxon>
        <taxon>Endopterygota</taxon>
        <taxon>Diptera</taxon>
        <taxon>Nematocera</taxon>
        <taxon>Chironomoidea</taxon>
        <taxon>Chironomidae</taxon>
        <taxon>Clunio</taxon>
    </lineage>
</organism>
<reference evidence="1 2" key="1">
    <citation type="submission" date="2015-04" db="EMBL/GenBank/DDBJ databases">
        <authorList>
            <person name="Syromyatnikov M.Y."/>
            <person name="Popov V.N."/>
        </authorList>
    </citation>
    <scope>NUCLEOTIDE SEQUENCE [LARGE SCALE GENOMIC DNA]</scope>
</reference>
<evidence type="ECO:0000313" key="2">
    <source>
        <dbReference type="Proteomes" id="UP000183832"/>
    </source>
</evidence>
<proteinExistence type="predicted"/>
<sequence>MMNMRITHFRLNLKEYLKIKNKKWSSLATIV</sequence>
<gene>
    <name evidence="1" type="ORF">CLUMA_CG020940</name>
</gene>
<name>A0A1J1J6T9_9DIPT</name>
<dbReference type="EMBL" id="CVRI01000074">
    <property type="protein sequence ID" value="CRL08115.1"/>
    <property type="molecule type" value="Genomic_DNA"/>
</dbReference>